<reference evidence="2" key="1">
    <citation type="submission" date="2015-11" db="EMBL/GenBank/DDBJ databases">
        <title>De novo transcriptome assembly of four potential Pierce s Disease insect vectors from Arizona vineyards.</title>
        <authorList>
            <person name="Tassone E.E."/>
        </authorList>
    </citation>
    <scope>NUCLEOTIDE SEQUENCE</scope>
</reference>
<sequence length="709" mass="81774">MERKLHCKWKKKWCSVILSWVNSFQEDFESFRSLSCVKDSVFLSSLIIKIYESEKREVPCFKNIEELSNTFIKDYFPECMPGDLPNLENEENNLILFSLIMYSVCIKCKISDICNRNCNFIDSTNQIVLTRFFEKMIEIGDGRFTKLNLYEAIRLSLGAVSVSSRDSLSPASSSGFLKDFFNSPTVHDQKNKENEIRRLKAALEEELNEKAELIEKNQSLENDLKTTQLLLNGKIKENIALKEELDQSLIGPVDQAHNENREKSLLKEIEELKIELQDLKLENDSLINQDNKYSIEISEKANEIKTLEKLLDEKEHQSLEDYNKLITIQSENISLKNEIKELEQIVEQYKEEQNKTLDYSLDISAPICEENLGQSVIDLQLMEKQELIEHLKNQLSSLQAVLNDKVSQISDQRKTMTCLEKKLEYNETESKKLREVCNNLEEEVSSLESSLQMYLEENKTLKYKNGILESNLNDANSKFHDQQAELAKYAEKVTELHGSIKCFESQLSDLRMLNKRAENDKNDLQSIIQHQASQMSELQSTNIHLKDELKLKQNSIEEIQTISKGQQEELSTAKNNLQISQEENTRLTSKNSTLESALVDANNKVSNQQAELDNFSEKINELNSAITCYESQVSELEILYRTTEIEKKDLQSVVKNQSNTISELLETKVNLEKDLQGKQITIEELNTICNNLQEDLSSARSNLQLSKEE</sequence>
<protein>
    <submittedName>
        <fullName evidence="2">Uncharacterized protein</fullName>
    </submittedName>
</protein>
<gene>
    <name evidence="2" type="ORF">g.10401</name>
</gene>
<organism evidence="2">
    <name type="scientific">Homalodisca liturata</name>
    <dbReference type="NCBI Taxonomy" id="320908"/>
    <lineage>
        <taxon>Eukaryota</taxon>
        <taxon>Metazoa</taxon>
        <taxon>Ecdysozoa</taxon>
        <taxon>Arthropoda</taxon>
        <taxon>Hexapoda</taxon>
        <taxon>Insecta</taxon>
        <taxon>Pterygota</taxon>
        <taxon>Neoptera</taxon>
        <taxon>Paraneoptera</taxon>
        <taxon>Hemiptera</taxon>
        <taxon>Auchenorrhyncha</taxon>
        <taxon>Membracoidea</taxon>
        <taxon>Cicadellidae</taxon>
        <taxon>Cicadellinae</taxon>
        <taxon>Proconiini</taxon>
        <taxon>Homalodisca</taxon>
    </lineage>
</organism>
<dbReference type="EMBL" id="GECU01020974">
    <property type="protein sequence ID" value="JAS86732.1"/>
    <property type="molecule type" value="Transcribed_RNA"/>
</dbReference>
<feature type="coiled-coil region" evidence="1">
    <location>
        <begin position="563"/>
        <end position="709"/>
    </location>
</feature>
<dbReference type="AlphaFoldDB" id="A0A1B6III2"/>
<dbReference type="Gene3D" id="1.10.287.1490">
    <property type="match status" value="1"/>
</dbReference>
<evidence type="ECO:0000256" key="1">
    <source>
        <dbReference type="SAM" id="Coils"/>
    </source>
</evidence>
<feature type="non-terminal residue" evidence="2">
    <location>
        <position position="709"/>
    </location>
</feature>
<feature type="coiled-coil region" evidence="1">
    <location>
        <begin position="186"/>
        <end position="230"/>
    </location>
</feature>
<proteinExistence type="predicted"/>
<evidence type="ECO:0000313" key="2">
    <source>
        <dbReference type="EMBL" id="JAS86732.1"/>
    </source>
</evidence>
<feature type="coiled-coil region" evidence="1">
    <location>
        <begin position="262"/>
        <end position="534"/>
    </location>
</feature>
<keyword evidence="1" id="KW-0175">Coiled coil</keyword>
<accession>A0A1B6III2</accession>
<name>A0A1B6III2_9HEMI</name>